<sequence length="200" mass="20795">MISLAAPVPVPRRRRRAAVAVAVVLAVVLLASGATAGLLWAARSPGAAAVPAFDGPPGADDGILVSSVSILDTGEPAIARLDPALRDAVGQASHAAAADGIVMEITSGWRSARYQQLMLDEAVTTYGSAAEASRWVASPDTSAHVSGRAVDVGPLDAQFWMMEHGARWGLCQIFANERWHYERATTPGGTCPPQRMDAAG</sequence>
<dbReference type="Gene3D" id="3.30.1380.10">
    <property type="match status" value="1"/>
</dbReference>
<dbReference type="Proteomes" id="UP000276888">
    <property type="component" value="Chromosome"/>
</dbReference>
<dbReference type="SUPFAM" id="SSF55166">
    <property type="entry name" value="Hedgehog/DD-peptidase"/>
    <property type="match status" value="1"/>
</dbReference>
<dbReference type="InterPro" id="IPR009045">
    <property type="entry name" value="Zn_M74/Hedgehog-like"/>
</dbReference>
<dbReference type="CDD" id="cd14846">
    <property type="entry name" value="Peptidase_M15_like"/>
    <property type="match status" value="1"/>
</dbReference>
<keyword evidence="3" id="KW-1185">Reference proteome</keyword>
<reference evidence="2 3" key="1">
    <citation type="submission" date="2018-08" db="EMBL/GenBank/DDBJ databases">
        <title>Microbacterium lemovicicum sp. nov., a bacterium isolated from a natural uranium-rich soil.</title>
        <authorList>
            <person name="ORTET P."/>
        </authorList>
    </citation>
    <scope>NUCLEOTIDE SEQUENCE [LARGE SCALE GENOMIC DNA]</scope>
    <source>
        <strain evidence="2 3">Viu22</strain>
    </source>
</reference>
<dbReference type="AlphaFoldDB" id="A0A3S9WCD2"/>
<dbReference type="GO" id="GO:0009002">
    <property type="term" value="F:serine-type D-Ala-D-Ala carboxypeptidase activity"/>
    <property type="evidence" value="ECO:0007669"/>
    <property type="project" value="UniProtKB-EC"/>
</dbReference>
<evidence type="ECO:0000313" key="3">
    <source>
        <dbReference type="Proteomes" id="UP000276888"/>
    </source>
</evidence>
<dbReference type="InterPro" id="IPR003709">
    <property type="entry name" value="VanY-like_core_dom"/>
</dbReference>
<feature type="domain" description="D-alanyl-D-alanine carboxypeptidase-like core" evidence="1">
    <location>
        <begin position="80"/>
        <end position="160"/>
    </location>
</feature>
<dbReference type="OrthoDB" id="3293184at2"/>
<accession>A0A3S9WCD2</accession>
<evidence type="ECO:0000259" key="1">
    <source>
        <dbReference type="Pfam" id="PF02557"/>
    </source>
</evidence>
<keyword evidence="2" id="KW-0121">Carboxypeptidase</keyword>
<evidence type="ECO:0000313" key="2">
    <source>
        <dbReference type="EMBL" id="AZS37738.1"/>
    </source>
</evidence>
<proteinExistence type="predicted"/>
<dbReference type="RefSeq" id="WP_127096256.1">
    <property type="nucleotide sequence ID" value="NZ_CP031423.1"/>
</dbReference>
<dbReference type="GO" id="GO:0006508">
    <property type="term" value="P:proteolysis"/>
    <property type="evidence" value="ECO:0007669"/>
    <property type="project" value="InterPro"/>
</dbReference>
<keyword evidence="2" id="KW-0378">Hydrolase</keyword>
<gene>
    <name evidence="2" type="primary">vanYB</name>
    <name evidence="2" type="ORF">CVS47_02384</name>
</gene>
<dbReference type="KEGG" id="mlv:CVS47_02384"/>
<dbReference type="EC" id="3.4.16.4" evidence="2"/>
<dbReference type="Pfam" id="PF02557">
    <property type="entry name" value="VanY"/>
    <property type="match status" value="1"/>
</dbReference>
<keyword evidence="2" id="KW-0645">Protease</keyword>
<dbReference type="EMBL" id="CP031423">
    <property type="protein sequence ID" value="AZS37738.1"/>
    <property type="molecule type" value="Genomic_DNA"/>
</dbReference>
<protein>
    <submittedName>
        <fullName evidence="2">D-alanyl-D-alanine carboxypeptidase</fullName>
        <ecNumber evidence="2">3.4.16.4</ecNumber>
    </submittedName>
</protein>
<name>A0A3S9WCD2_9MICO</name>
<organism evidence="2 3">
    <name type="scientific">Microbacterium lemovicicum</name>
    <dbReference type="NCBI Taxonomy" id="1072463"/>
    <lineage>
        <taxon>Bacteria</taxon>
        <taxon>Bacillati</taxon>
        <taxon>Actinomycetota</taxon>
        <taxon>Actinomycetes</taxon>
        <taxon>Micrococcales</taxon>
        <taxon>Microbacteriaceae</taxon>
        <taxon>Microbacterium</taxon>
    </lineage>
</organism>